<dbReference type="PANTHER" id="PTHR33112:SF11">
    <property type="entry name" value="HETEROKARYON INCOMPATIBILITY DOMAIN-CONTAINING PROTEIN"/>
    <property type="match status" value="1"/>
</dbReference>
<feature type="domain" description="Heterokaryon incompatibility" evidence="1">
    <location>
        <begin position="9"/>
        <end position="68"/>
    </location>
</feature>
<feature type="non-terminal residue" evidence="2">
    <location>
        <position position="1"/>
    </location>
</feature>
<evidence type="ECO:0000313" key="3">
    <source>
        <dbReference type="Proteomes" id="UP000800200"/>
    </source>
</evidence>
<dbReference type="Proteomes" id="UP000800200">
    <property type="component" value="Unassembled WGS sequence"/>
</dbReference>
<gene>
    <name evidence="2" type="ORF">K469DRAFT_533759</name>
</gene>
<organism evidence="2 3">
    <name type="scientific">Zopfia rhizophila CBS 207.26</name>
    <dbReference type="NCBI Taxonomy" id="1314779"/>
    <lineage>
        <taxon>Eukaryota</taxon>
        <taxon>Fungi</taxon>
        <taxon>Dikarya</taxon>
        <taxon>Ascomycota</taxon>
        <taxon>Pezizomycotina</taxon>
        <taxon>Dothideomycetes</taxon>
        <taxon>Dothideomycetes incertae sedis</taxon>
        <taxon>Zopfiaceae</taxon>
        <taxon>Zopfia</taxon>
    </lineage>
</organism>
<dbReference type="PANTHER" id="PTHR33112">
    <property type="entry name" value="DOMAIN PROTEIN, PUTATIVE-RELATED"/>
    <property type="match status" value="1"/>
</dbReference>
<dbReference type="InterPro" id="IPR010730">
    <property type="entry name" value="HET"/>
</dbReference>
<sequence>QLPSLPHLKTFADAIDITRRPDISYFWVDWLCIMQDSKRDWHRECPQMCDVYESSYCEITATPAMDGAEGRYFE</sequence>
<evidence type="ECO:0000259" key="1">
    <source>
        <dbReference type="Pfam" id="PF06985"/>
    </source>
</evidence>
<dbReference type="OrthoDB" id="2958217at2759"/>
<name>A0A6A6ENT4_9PEZI</name>
<reference evidence="2" key="1">
    <citation type="journal article" date="2020" name="Stud. Mycol.">
        <title>101 Dothideomycetes genomes: a test case for predicting lifestyles and emergence of pathogens.</title>
        <authorList>
            <person name="Haridas S."/>
            <person name="Albert R."/>
            <person name="Binder M."/>
            <person name="Bloem J."/>
            <person name="Labutti K."/>
            <person name="Salamov A."/>
            <person name="Andreopoulos B."/>
            <person name="Baker S."/>
            <person name="Barry K."/>
            <person name="Bills G."/>
            <person name="Bluhm B."/>
            <person name="Cannon C."/>
            <person name="Castanera R."/>
            <person name="Culley D."/>
            <person name="Daum C."/>
            <person name="Ezra D."/>
            <person name="Gonzalez J."/>
            <person name="Henrissat B."/>
            <person name="Kuo A."/>
            <person name="Liang C."/>
            <person name="Lipzen A."/>
            <person name="Lutzoni F."/>
            <person name="Magnuson J."/>
            <person name="Mondo S."/>
            <person name="Nolan M."/>
            <person name="Ohm R."/>
            <person name="Pangilinan J."/>
            <person name="Park H.-J."/>
            <person name="Ramirez L."/>
            <person name="Alfaro M."/>
            <person name="Sun H."/>
            <person name="Tritt A."/>
            <person name="Yoshinaga Y."/>
            <person name="Zwiers L.-H."/>
            <person name="Turgeon B."/>
            <person name="Goodwin S."/>
            <person name="Spatafora J."/>
            <person name="Crous P."/>
            <person name="Grigoriev I."/>
        </authorList>
    </citation>
    <scope>NUCLEOTIDE SEQUENCE</scope>
    <source>
        <strain evidence="2">CBS 207.26</strain>
    </source>
</reference>
<keyword evidence="3" id="KW-1185">Reference proteome</keyword>
<feature type="non-terminal residue" evidence="2">
    <location>
        <position position="74"/>
    </location>
</feature>
<evidence type="ECO:0000313" key="2">
    <source>
        <dbReference type="EMBL" id="KAF2191606.1"/>
    </source>
</evidence>
<proteinExistence type="predicted"/>
<protein>
    <submittedName>
        <fullName evidence="2">HET-domain-containing protein</fullName>
    </submittedName>
</protein>
<dbReference type="Pfam" id="PF06985">
    <property type="entry name" value="HET"/>
    <property type="match status" value="1"/>
</dbReference>
<dbReference type="EMBL" id="ML994617">
    <property type="protein sequence ID" value="KAF2191606.1"/>
    <property type="molecule type" value="Genomic_DNA"/>
</dbReference>
<dbReference type="AlphaFoldDB" id="A0A6A6ENT4"/>
<accession>A0A6A6ENT4</accession>